<sequence length="912" mass="105408">QVVPKSIPQTGQIVGDNKEHCLLHKSINLLLTDEQGRVTQLSGQKMTTLCEEVDGQPVSAIHQQDQFNLVSTKIALYKTTDFVFYSKIKDWVDDYITALSETCIGTYNGVVYHNDTKLINVDGTVTSIYENDGIIIVNSTTGTQILKNDQVKFRYKLINESHFTMFQPPEAQFYLRYIVSCENSELVFRNFDLDTVLKIDIDQCCGISAYKQFLSVSSPTQIYILDCSQKPTVVEQIQIKNIIRHISGEFENKLCVYAITLWGEFKKLEFVKTNQQIAEIVAVESQDEELNVTHLEEEEEPESESEPENLLQKAIQLRQQLQHNPFRFYQQFILSSNVPQHEFINFQEKQNAILAADKIILRFNQFGTAQLQKTTDFVCQFTFTDSVRKQCRSKSVIIDADFASNAFCYINQFQLEVADLFDNKWRATFSRFLKPIKVALGSFQYCCVVFDNFLLQVYAGGMVIFNEQISDLQQICMQDQYLCIVKKSILQIFDCQALKVIYTATVGFQVQNAMFCDNLVVLVSQKEVYALNYLSQADDNASLVLVHSLLETQFTKLDRAFKQIKEVLSGETDQLQRKVVEDLKVHYQQIVFCQIVNQKLQFYYIEHEQPEFWQTYQYLSRAMYKTEDQKQSLNQLIDEDQQKIMENFPIIKPINVIQINHSNLNVGDCSPPINNCNSQLDLLERELVIQEVLLNNSLTFQESPHKAEIQFDSFLLQLIPLLIEQQNTQKLQLIISKMRCKTTVDKARQSLLQLSEFCQSLLDTFFADVDYLSDYYYLRLNQVLMSTDQSLYCRRMDEFAFAFGAENARIQFQTLQNWVKKEVEAFLAEQKKVLQKKTAMSPEKVVEKAKIQVKEIKEDENIVNDPQGNKKFMQMLAGKKEQKEEMVVQVANPTTSPMKNSKIGLGQLLGKK</sequence>
<evidence type="ECO:0000313" key="2">
    <source>
        <dbReference type="EMBL" id="JAP91359.1"/>
    </source>
</evidence>
<organism evidence="2">
    <name type="scientific">Trepomonas sp. PC1</name>
    <dbReference type="NCBI Taxonomy" id="1076344"/>
    <lineage>
        <taxon>Eukaryota</taxon>
        <taxon>Metamonada</taxon>
        <taxon>Diplomonadida</taxon>
        <taxon>Hexamitidae</taxon>
        <taxon>Hexamitinae</taxon>
        <taxon>Trepomonas</taxon>
    </lineage>
</organism>
<feature type="region of interest" description="Disordered" evidence="1">
    <location>
        <begin position="891"/>
        <end position="912"/>
    </location>
</feature>
<name>A0A146K774_9EUKA</name>
<protein>
    <submittedName>
        <fullName evidence="2">Uncharacterized protein</fullName>
    </submittedName>
</protein>
<dbReference type="AlphaFoldDB" id="A0A146K774"/>
<feature type="non-terminal residue" evidence="2">
    <location>
        <position position="1"/>
    </location>
</feature>
<evidence type="ECO:0000256" key="1">
    <source>
        <dbReference type="SAM" id="MobiDB-lite"/>
    </source>
</evidence>
<gene>
    <name evidence="2" type="ORF">TPC1_17053</name>
</gene>
<reference evidence="2" key="1">
    <citation type="submission" date="2015-07" db="EMBL/GenBank/DDBJ databases">
        <title>Adaptation to a free-living lifestyle via gene acquisitions in the diplomonad Trepomonas sp. PC1.</title>
        <authorList>
            <person name="Xu F."/>
            <person name="Jerlstrom-Hultqvist J."/>
            <person name="Kolisko M."/>
            <person name="Simpson A.G.B."/>
            <person name="Roger A.J."/>
            <person name="Svard S.G."/>
            <person name="Andersson J.O."/>
        </authorList>
    </citation>
    <scope>NUCLEOTIDE SEQUENCE</scope>
    <source>
        <strain evidence="2">PC1</strain>
    </source>
</reference>
<accession>A0A146K774</accession>
<proteinExistence type="predicted"/>
<dbReference type="EMBL" id="GDID01005247">
    <property type="protein sequence ID" value="JAP91359.1"/>
    <property type="molecule type" value="Transcribed_RNA"/>
</dbReference>